<evidence type="ECO:0000259" key="3">
    <source>
        <dbReference type="PROSITE" id="PS50887"/>
    </source>
</evidence>
<dbReference type="Pfam" id="PF00990">
    <property type="entry name" value="GGDEF"/>
    <property type="match status" value="1"/>
</dbReference>
<dbReference type="PROSITE" id="PS50112">
    <property type="entry name" value="PAS"/>
    <property type="match status" value="1"/>
</dbReference>
<dbReference type="SUPFAM" id="SSF55073">
    <property type="entry name" value="Nucleotide cyclase"/>
    <property type="match status" value="1"/>
</dbReference>
<dbReference type="NCBIfam" id="TIGR00229">
    <property type="entry name" value="sensory_box"/>
    <property type="match status" value="2"/>
</dbReference>
<feature type="domain" description="EAL" evidence="2">
    <location>
        <begin position="591"/>
        <end position="839"/>
    </location>
</feature>
<dbReference type="Pfam" id="PF13426">
    <property type="entry name" value="PAS_9"/>
    <property type="match status" value="2"/>
</dbReference>
<reference evidence="4" key="1">
    <citation type="submission" date="2022-11" db="EMBL/GenBank/DDBJ databases">
        <title>Candidatus Alkanophaga archaea from heated hydrothermal vent sediment oxidize petroleum alkanes.</title>
        <authorList>
            <person name="Zehnle H."/>
            <person name="Laso-Perez R."/>
            <person name="Lipp J."/>
            <person name="Teske A."/>
            <person name="Wegener G."/>
        </authorList>
    </citation>
    <scope>NUCLEOTIDE SEQUENCE</scope>
    <source>
        <strain evidence="4">MCA70</strain>
    </source>
</reference>
<dbReference type="InterPro" id="IPR050706">
    <property type="entry name" value="Cyclic-di-GMP_PDE-like"/>
</dbReference>
<dbReference type="InterPro" id="IPR003018">
    <property type="entry name" value="GAF"/>
</dbReference>
<dbReference type="SUPFAM" id="SSF55785">
    <property type="entry name" value="PYP-like sensor domain (PAS domain)"/>
    <property type="match status" value="2"/>
</dbReference>
<dbReference type="InterPro" id="IPR029016">
    <property type="entry name" value="GAF-like_dom_sf"/>
</dbReference>
<dbReference type="CDD" id="cd01948">
    <property type="entry name" value="EAL"/>
    <property type="match status" value="1"/>
</dbReference>
<comment type="caution">
    <text evidence="4">The sequence shown here is derived from an EMBL/GenBank/DDBJ whole genome shotgun (WGS) entry which is preliminary data.</text>
</comment>
<dbReference type="EMBL" id="JAPHEG010000003">
    <property type="protein sequence ID" value="MDF2953453.1"/>
    <property type="molecule type" value="Genomic_DNA"/>
</dbReference>
<dbReference type="InterPro" id="IPR001633">
    <property type="entry name" value="EAL_dom"/>
</dbReference>
<accession>A0AAE3P3V5</accession>
<evidence type="ECO:0000259" key="2">
    <source>
        <dbReference type="PROSITE" id="PS50883"/>
    </source>
</evidence>
<dbReference type="CDD" id="cd01949">
    <property type="entry name" value="GGDEF"/>
    <property type="match status" value="1"/>
</dbReference>
<feature type="domain" description="GGDEF" evidence="3">
    <location>
        <begin position="451"/>
        <end position="582"/>
    </location>
</feature>
<dbReference type="InterPro" id="IPR035919">
    <property type="entry name" value="EAL_sf"/>
</dbReference>
<proteinExistence type="predicted"/>
<dbReference type="InterPro" id="IPR043128">
    <property type="entry name" value="Rev_trsase/Diguanyl_cyclase"/>
</dbReference>
<organism evidence="4 5">
    <name type="scientific">Candidatus Thermodesulfobacterium syntrophicum</name>
    <dbReference type="NCBI Taxonomy" id="3060442"/>
    <lineage>
        <taxon>Bacteria</taxon>
        <taxon>Pseudomonadati</taxon>
        <taxon>Thermodesulfobacteriota</taxon>
        <taxon>Thermodesulfobacteria</taxon>
        <taxon>Thermodesulfobacteriales</taxon>
        <taxon>Thermodesulfobacteriaceae</taxon>
        <taxon>Thermodesulfobacterium</taxon>
    </lineage>
</organism>
<dbReference type="Gene3D" id="3.30.70.270">
    <property type="match status" value="1"/>
</dbReference>
<dbReference type="AlphaFoldDB" id="A0AAE3P3V5"/>
<dbReference type="PANTHER" id="PTHR33121:SF71">
    <property type="entry name" value="OXYGEN SENSOR PROTEIN DOSP"/>
    <property type="match status" value="1"/>
</dbReference>
<dbReference type="Gene3D" id="3.30.450.20">
    <property type="entry name" value="PAS domain"/>
    <property type="match status" value="2"/>
</dbReference>
<name>A0AAE3P3V5_9BACT</name>
<evidence type="ECO:0000313" key="5">
    <source>
        <dbReference type="Proteomes" id="UP001144110"/>
    </source>
</evidence>
<feature type="domain" description="PAS" evidence="1">
    <location>
        <begin position="297"/>
        <end position="367"/>
    </location>
</feature>
<dbReference type="SUPFAM" id="SSF55781">
    <property type="entry name" value="GAF domain-like"/>
    <property type="match status" value="1"/>
</dbReference>
<dbReference type="NCBIfam" id="TIGR00254">
    <property type="entry name" value="GGDEF"/>
    <property type="match status" value="1"/>
</dbReference>
<dbReference type="InterPro" id="IPR000160">
    <property type="entry name" value="GGDEF_dom"/>
</dbReference>
<dbReference type="Gene3D" id="3.20.20.450">
    <property type="entry name" value="EAL domain"/>
    <property type="match status" value="1"/>
</dbReference>
<dbReference type="SMART" id="SM00052">
    <property type="entry name" value="EAL"/>
    <property type="match status" value="1"/>
</dbReference>
<evidence type="ECO:0000313" key="4">
    <source>
        <dbReference type="EMBL" id="MDF2953453.1"/>
    </source>
</evidence>
<evidence type="ECO:0000259" key="1">
    <source>
        <dbReference type="PROSITE" id="PS50112"/>
    </source>
</evidence>
<protein>
    <submittedName>
        <fullName evidence="4">GGDEF domain</fullName>
    </submittedName>
</protein>
<dbReference type="InterPro" id="IPR035965">
    <property type="entry name" value="PAS-like_dom_sf"/>
</dbReference>
<dbReference type="PANTHER" id="PTHR33121">
    <property type="entry name" value="CYCLIC DI-GMP PHOSPHODIESTERASE PDEF"/>
    <property type="match status" value="1"/>
</dbReference>
<sequence length="840" mass="97616">MSEKFIIEDSQFLKLAYSSSLKKILIFSPEKILSANPAFLEISEYVSQELYQLKLSDIVSKEFKIKAKTLEKTLLKNESISILEKFKFIKKSGTSFWLICCIENLFKEKENLGILVGIDITYEKKYELLFHTLKKLNELILNVTFEEELFEKICPLLVKNLNLELAWIGIPDKEKGIIKPIYHYGYKKKYLKKIKISLDENLPEGQGPTAKAFRKGKIIINPDSRVNHTFLPWKEDALKKGYLSFCAIPLKKHSKVVAILNLYSSEPYFFDKTVKPLLEEIQRDMSFALKKIERIRDNLLIVTALSKSKDWIIITDENGYILNVNDIVCQTTGYSKEELIGKHTSLLDDPKNLSEILEELKNAIFKKKKEYKNIFVKRSKEGKEIFLKQEIIPVELPGNIINFVIIGKDITKELEFLNKLEKFKNRDLLTGLFNLNTFKIKVDEILKYFHNTALLILLDIWGMSHINHIYGLETGNKLIKELAFTLKNIFKDNAILGRLGGDKFGIFLYKFNDFETLAIVKLLERFQKTFKFNDISLNVKVNIGCSIFPMDGENFKTLYEKADISLKEAKLQGPGTVVFYNPIFKERLQRNLRAENLIVKALEKDLFIFYYQPYFYTENLQLAGFEALVRIKDEDGKIYYPDSFIDYLEAYEEYLFRFEKIGLDKITTKIKNWKKVLSFNLSIKALLNTAFIRKIGELPLEISKNFIIEITERELAKTINIAKQNIEYLKTQNMQIKLAIDDFGTGHASFSYLKDLPVDYVKVDMLFINDLTKGEKEKNLVKGIIDLSHNLGFKTIAEGVETEEHYKILKDLGCDIVQGFYFSKPLPAEEIEKMYLTIRK</sequence>
<dbReference type="SMART" id="SM00091">
    <property type="entry name" value="PAS"/>
    <property type="match status" value="2"/>
</dbReference>
<dbReference type="SMART" id="SM00267">
    <property type="entry name" value="GGDEF"/>
    <property type="match status" value="1"/>
</dbReference>
<dbReference type="InterPro" id="IPR000014">
    <property type="entry name" value="PAS"/>
</dbReference>
<dbReference type="CDD" id="cd00130">
    <property type="entry name" value="PAS"/>
    <property type="match status" value="2"/>
</dbReference>
<dbReference type="SUPFAM" id="SSF141868">
    <property type="entry name" value="EAL domain-like"/>
    <property type="match status" value="1"/>
</dbReference>
<dbReference type="PROSITE" id="PS50883">
    <property type="entry name" value="EAL"/>
    <property type="match status" value="1"/>
</dbReference>
<gene>
    <name evidence="4" type="ORF">OD816_000698</name>
</gene>
<dbReference type="GO" id="GO:0071111">
    <property type="term" value="F:cyclic-guanylate-specific phosphodiesterase activity"/>
    <property type="evidence" value="ECO:0007669"/>
    <property type="project" value="InterPro"/>
</dbReference>
<dbReference type="InterPro" id="IPR029787">
    <property type="entry name" value="Nucleotide_cyclase"/>
</dbReference>
<dbReference type="Gene3D" id="3.30.450.40">
    <property type="match status" value="1"/>
</dbReference>
<dbReference type="Pfam" id="PF00563">
    <property type="entry name" value="EAL"/>
    <property type="match status" value="1"/>
</dbReference>
<dbReference type="PROSITE" id="PS50887">
    <property type="entry name" value="GGDEF"/>
    <property type="match status" value="1"/>
</dbReference>
<dbReference type="Proteomes" id="UP001144110">
    <property type="component" value="Unassembled WGS sequence"/>
</dbReference>
<dbReference type="Pfam" id="PF13185">
    <property type="entry name" value="GAF_2"/>
    <property type="match status" value="1"/>
</dbReference>